<sequence length="88" mass="10335">MLIHLEAGRFCTSIDELNSIAAEYTDSDEYFQGFDEHFPFYCPNCGVEFSRLSGLYQHVEMLPDCQYLLEHDSCLYDLERHLDDELTE</sequence>
<organism evidence="1 2">
    <name type="scientific">Blastomyces percursus</name>
    <dbReference type="NCBI Taxonomy" id="1658174"/>
    <lineage>
        <taxon>Eukaryota</taxon>
        <taxon>Fungi</taxon>
        <taxon>Dikarya</taxon>
        <taxon>Ascomycota</taxon>
        <taxon>Pezizomycotina</taxon>
        <taxon>Eurotiomycetes</taxon>
        <taxon>Eurotiomycetidae</taxon>
        <taxon>Onygenales</taxon>
        <taxon>Ajellomycetaceae</taxon>
        <taxon>Blastomyces</taxon>
    </lineage>
</organism>
<evidence type="ECO:0008006" key="3">
    <source>
        <dbReference type="Google" id="ProtNLM"/>
    </source>
</evidence>
<keyword evidence="2" id="KW-1185">Reference proteome</keyword>
<dbReference type="EMBL" id="LGTZ01000128">
    <property type="protein sequence ID" value="OJD27190.1"/>
    <property type="molecule type" value="Genomic_DNA"/>
</dbReference>
<dbReference type="InterPro" id="IPR036236">
    <property type="entry name" value="Znf_C2H2_sf"/>
</dbReference>
<protein>
    <recommendedName>
        <fullName evidence="3">C2H2-type domain-containing protein</fullName>
    </recommendedName>
</protein>
<dbReference type="SUPFAM" id="SSF57667">
    <property type="entry name" value="beta-beta-alpha zinc fingers"/>
    <property type="match status" value="1"/>
</dbReference>
<gene>
    <name evidence="1" type="ORF">ACJ73_01416</name>
</gene>
<evidence type="ECO:0000313" key="1">
    <source>
        <dbReference type="EMBL" id="OJD27190.1"/>
    </source>
</evidence>
<dbReference type="VEuPathDB" id="FungiDB:ACJ73_01416"/>
<accession>A0A1J9QEF1</accession>
<dbReference type="OrthoDB" id="4175362at2759"/>
<evidence type="ECO:0000313" key="2">
    <source>
        <dbReference type="Proteomes" id="UP000242791"/>
    </source>
</evidence>
<reference evidence="1 2" key="1">
    <citation type="submission" date="2015-08" db="EMBL/GenBank/DDBJ databases">
        <title>Emmonsia species relationships and genome sequence.</title>
        <authorList>
            <person name="Cuomo C.A."/>
            <person name="Schwartz I.S."/>
            <person name="Kenyon C."/>
            <person name="De Hoog G.S."/>
            <person name="Govender N.P."/>
            <person name="Botha A."/>
            <person name="Moreno L."/>
            <person name="De Vries M."/>
            <person name="Munoz J.F."/>
            <person name="Stielow J.B."/>
        </authorList>
    </citation>
    <scope>NUCLEOTIDE SEQUENCE [LARGE SCALE GENOMIC DNA]</scope>
    <source>
        <strain evidence="1 2">EI222</strain>
    </source>
</reference>
<dbReference type="AlphaFoldDB" id="A0A1J9QEF1"/>
<comment type="caution">
    <text evidence="1">The sequence shown here is derived from an EMBL/GenBank/DDBJ whole genome shotgun (WGS) entry which is preliminary data.</text>
</comment>
<name>A0A1J9QEF1_9EURO</name>
<proteinExistence type="predicted"/>
<dbReference type="STRING" id="1658174.A0A1J9QEF1"/>
<dbReference type="Proteomes" id="UP000242791">
    <property type="component" value="Unassembled WGS sequence"/>
</dbReference>